<keyword evidence="2 6" id="KW-0889">Transcription antitermination</keyword>
<dbReference type="GO" id="GO:0005829">
    <property type="term" value="C:cytosol"/>
    <property type="evidence" value="ECO:0007669"/>
    <property type="project" value="TreeGrafter"/>
</dbReference>
<dbReference type="Gene3D" id="1.10.940.10">
    <property type="entry name" value="NusB-like"/>
    <property type="match status" value="1"/>
</dbReference>
<evidence type="ECO:0000256" key="4">
    <source>
        <dbReference type="ARBA" id="ARBA00023015"/>
    </source>
</evidence>
<name>A0A9D1UU74_9MICC</name>
<evidence type="ECO:0000256" key="5">
    <source>
        <dbReference type="ARBA" id="ARBA00023163"/>
    </source>
</evidence>
<dbReference type="NCBIfam" id="TIGR01951">
    <property type="entry name" value="nusB"/>
    <property type="match status" value="1"/>
</dbReference>
<comment type="caution">
    <text evidence="8">The sequence shown here is derived from an EMBL/GenBank/DDBJ whole genome shotgun (WGS) entry which is preliminary data.</text>
</comment>
<dbReference type="Pfam" id="PF01029">
    <property type="entry name" value="NusB"/>
    <property type="match status" value="1"/>
</dbReference>
<evidence type="ECO:0000259" key="7">
    <source>
        <dbReference type="Pfam" id="PF01029"/>
    </source>
</evidence>
<feature type="domain" description="NusB/RsmB/TIM44" evidence="7">
    <location>
        <begin position="20"/>
        <end position="143"/>
    </location>
</feature>
<evidence type="ECO:0000256" key="1">
    <source>
        <dbReference type="ARBA" id="ARBA00005952"/>
    </source>
</evidence>
<dbReference type="Proteomes" id="UP000824151">
    <property type="component" value="Unassembled WGS sequence"/>
</dbReference>
<comment type="function">
    <text evidence="6">Involved in transcription antitermination. Required for transcription of ribosomal RNA (rRNA) genes. Binds specifically to the boxA antiterminator sequence of the ribosomal RNA (rrn) operons.</text>
</comment>
<reference evidence="8" key="2">
    <citation type="submission" date="2021-04" db="EMBL/GenBank/DDBJ databases">
        <authorList>
            <person name="Gilroy R."/>
        </authorList>
    </citation>
    <scope>NUCLEOTIDE SEQUENCE</scope>
    <source>
        <strain evidence="8">ChiHejej3B27-3195</strain>
    </source>
</reference>
<gene>
    <name evidence="6 8" type="primary">nusB</name>
    <name evidence="8" type="ORF">H9871_09875</name>
</gene>
<evidence type="ECO:0000256" key="2">
    <source>
        <dbReference type="ARBA" id="ARBA00022814"/>
    </source>
</evidence>
<reference evidence="8" key="1">
    <citation type="journal article" date="2021" name="PeerJ">
        <title>Extensive microbial diversity within the chicken gut microbiome revealed by metagenomics and culture.</title>
        <authorList>
            <person name="Gilroy R."/>
            <person name="Ravi A."/>
            <person name="Getino M."/>
            <person name="Pursley I."/>
            <person name="Horton D.L."/>
            <person name="Alikhan N.F."/>
            <person name="Baker D."/>
            <person name="Gharbi K."/>
            <person name="Hall N."/>
            <person name="Watson M."/>
            <person name="Adriaenssens E.M."/>
            <person name="Foster-Nyarko E."/>
            <person name="Jarju S."/>
            <person name="Secka A."/>
            <person name="Antonio M."/>
            <person name="Oren A."/>
            <person name="Chaudhuri R.R."/>
            <person name="La Ragione R."/>
            <person name="Hildebrand F."/>
            <person name="Pallen M.J."/>
        </authorList>
    </citation>
    <scope>NUCLEOTIDE SEQUENCE</scope>
    <source>
        <strain evidence="8">ChiHejej3B27-3195</strain>
    </source>
</reference>
<dbReference type="InterPro" id="IPR035926">
    <property type="entry name" value="NusB-like_sf"/>
</dbReference>
<dbReference type="AlphaFoldDB" id="A0A9D1UU74"/>
<comment type="similarity">
    <text evidence="1 6">Belongs to the NusB family.</text>
</comment>
<evidence type="ECO:0000313" key="8">
    <source>
        <dbReference type="EMBL" id="HIX00437.1"/>
    </source>
</evidence>
<evidence type="ECO:0000256" key="6">
    <source>
        <dbReference type="HAMAP-Rule" id="MF_00073"/>
    </source>
</evidence>
<dbReference type="PANTHER" id="PTHR11078">
    <property type="entry name" value="N UTILIZATION SUBSTANCE PROTEIN B-RELATED"/>
    <property type="match status" value="1"/>
</dbReference>
<organism evidence="8 9">
    <name type="scientific">Candidatus Nesterenkonia stercoripullorum</name>
    <dbReference type="NCBI Taxonomy" id="2838701"/>
    <lineage>
        <taxon>Bacteria</taxon>
        <taxon>Bacillati</taxon>
        <taxon>Actinomycetota</taxon>
        <taxon>Actinomycetes</taxon>
        <taxon>Micrococcales</taxon>
        <taxon>Micrococcaceae</taxon>
        <taxon>Nesterenkonia</taxon>
    </lineage>
</organism>
<sequence>MTVTSSSASSSRSSTSARSKARRRALEILFEAEQRGATPMDVLRLRREKGDLVVNDYVVAILDGVARHQEDIDELLSTYARGWTLERMPRVDVMALRIGAWELLHNDEVPDAVALSEAVSLVRQLSTDESPKFVHGLLGRLEKLKPTLG</sequence>
<dbReference type="EMBL" id="DXGD01000363">
    <property type="protein sequence ID" value="HIX00437.1"/>
    <property type="molecule type" value="Genomic_DNA"/>
</dbReference>
<keyword evidence="4 6" id="KW-0805">Transcription regulation</keyword>
<dbReference type="GO" id="GO:0031564">
    <property type="term" value="P:transcription antitermination"/>
    <property type="evidence" value="ECO:0007669"/>
    <property type="project" value="UniProtKB-KW"/>
</dbReference>
<dbReference type="SUPFAM" id="SSF48013">
    <property type="entry name" value="NusB-like"/>
    <property type="match status" value="1"/>
</dbReference>
<evidence type="ECO:0000256" key="3">
    <source>
        <dbReference type="ARBA" id="ARBA00022884"/>
    </source>
</evidence>
<dbReference type="HAMAP" id="MF_00073">
    <property type="entry name" value="NusB"/>
    <property type="match status" value="1"/>
</dbReference>
<accession>A0A9D1UU74</accession>
<dbReference type="InterPro" id="IPR006027">
    <property type="entry name" value="NusB_RsmB_TIM44"/>
</dbReference>
<proteinExistence type="inferred from homology"/>
<dbReference type="GO" id="GO:0006353">
    <property type="term" value="P:DNA-templated transcription termination"/>
    <property type="evidence" value="ECO:0007669"/>
    <property type="project" value="UniProtKB-UniRule"/>
</dbReference>
<keyword evidence="5 6" id="KW-0804">Transcription</keyword>
<evidence type="ECO:0000313" key="9">
    <source>
        <dbReference type="Proteomes" id="UP000824151"/>
    </source>
</evidence>
<dbReference type="GO" id="GO:0003723">
    <property type="term" value="F:RNA binding"/>
    <property type="evidence" value="ECO:0007669"/>
    <property type="project" value="UniProtKB-UniRule"/>
</dbReference>
<dbReference type="PANTHER" id="PTHR11078:SF3">
    <property type="entry name" value="ANTITERMINATION NUSB DOMAIN-CONTAINING PROTEIN"/>
    <property type="match status" value="1"/>
</dbReference>
<protein>
    <recommendedName>
        <fullName evidence="6">Transcription antitermination protein NusB</fullName>
    </recommendedName>
    <alternativeName>
        <fullName evidence="6">Antitermination factor NusB</fullName>
    </alternativeName>
</protein>
<dbReference type="InterPro" id="IPR011605">
    <property type="entry name" value="NusB_fam"/>
</dbReference>
<keyword evidence="3 6" id="KW-0694">RNA-binding</keyword>